<feature type="transmembrane region" description="Helical" evidence="1">
    <location>
        <begin position="20"/>
        <end position="39"/>
    </location>
</feature>
<proteinExistence type="predicted"/>
<organism evidence="2 3">
    <name type="scientific">Granulibacter bethesdensis</name>
    <dbReference type="NCBI Taxonomy" id="364410"/>
    <lineage>
        <taxon>Bacteria</taxon>
        <taxon>Pseudomonadati</taxon>
        <taxon>Pseudomonadota</taxon>
        <taxon>Alphaproteobacteria</taxon>
        <taxon>Acetobacterales</taxon>
        <taxon>Acetobacteraceae</taxon>
        <taxon>Granulibacter</taxon>
    </lineage>
</organism>
<evidence type="ECO:0000256" key="1">
    <source>
        <dbReference type="SAM" id="Phobius"/>
    </source>
</evidence>
<keyword evidence="1" id="KW-0472">Membrane</keyword>
<gene>
    <name evidence="2" type="ORF">GbCGDNIH9_0676</name>
</gene>
<sequence length="62" mass="6645">MAGTASMVTARAILVMRRTGFIAIGMPIALDALALLHFAHAIRARTFNGIGSTHGFIPRSFF</sequence>
<name>A0AAC9K9A6_9PROT</name>
<dbReference type="EMBL" id="CP018191">
    <property type="protein sequence ID" value="APH53924.1"/>
    <property type="molecule type" value="Genomic_DNA"/>
</dbReference>
<keyword evidence="1" id="KW-0812">Transmembrane</keyword>
<accession>A0AAC9K9A6</accession>
<dbReference type="Proteomes" id="UP000182373">
    <property type="component" value="Chromosome"/>
</dbReference>
<dbReference type="AlphaFoldDB" id="A0AAC9K9A6"/>
<keyword evidence="1" id="KW-1133">Transmembrane helix</keyword>
<reference evidence="3" key="1">
    <citation type="submission" date="2016-11" db="EMBL/GenBank/DDBJ databases">
        <title>Comparative genomic and phenotypic analysis of Granulibacter bethesdensis clinical isolates from patients with chronic granulomatous disease.</title>
        <authorList>
            <person name="Zarember K.A."/>
            <person name="Porcella S.F."/>
            <person name="Chu J."/>
            <person name="Ding L."/>
            <person name="Dahlstrom E."/>
            <person name="Barbian K."/>
            <person name="Martens C."/>
            <person name="Sykora L."/>
            <person name="Kramer S."/>
            <person name="Pettinato A.M."/>
            <person name="Hong H."/>
            <person name="Wald G."/>
            <person name="Berg L.J."/>
            <person name="Rogge L.S."/>
            <person name="Greenberg D.E."/>
            <person name="Falcone E.L."/>
            <person name="Neves J.F."/>
            <person name="Simoes M.J."/>
            <person name="Casal M."/>
            <person name="Rodriguez-Lopez F.C."/>
            <person name="Zelazny A."/>
            <person name="Gallin J.I."/>
            <person name="Holland S.M."/>
        </authorList>
    </citation>
    <scope>NUCLEOTIDE SEQUENCE [LARGE SCALE GENOMIC DNA]</scope>
    <source>
        <strain evidence="3">NIH9.1</strain>
    </source>
</reference>
<evidence type="ECO:0000313" key="2">
    <source>
        <dbReference type="EMBL" id="APH53924.1"/>
    </source>
</evidence>
<evidence type="ECO:0000313" key="3">
    <source>
        <dbReference type="Proteomes" id="UP000182373"/>
    </source>
</evidence>
<protein>
    <submittedName>
        <fullName evidence="2">Uncharacterized protein</fullName>
    </submittedName>
</protein>